<dbReference type="RefSeq" id="WP_184866476.1">
    <property type="nucleotide sequence ID" value="NZ_BAAAWY010000005.1"/>
</dbReference>
<dbReference type="InterPro" id="IPR050491">
    <property type="entry name" value="AmpC-like"/>
</dbReference>
<evidence type="ECO:0000313" key="3">
    <source>
        <dbReference type="Proteomes" id="UP000585638"/>
    </source>
</evidence>
<dbReference type="Pfam" id="PF00144">
    <property type="entry name" value="Beta-lactamase"/>
    <property type="match status" value="1"/>
</dbReference>
<dbReference type="SUPFAM" id="SSF56601">
    <property type="entry name" value="beta-lactamase/transpeptidase-like"/>
    <property type="match status" value="1"/>
</dbReference>
<dbReference type="AlphaFoldDB" id="A0A7W9KL69"/>
<dbReference type="InterPro" id="IPR001466">
    <property type="entry name" value="Beta-lactam-related"/>
</dbReference>
<comment type="caution">
    <text evidence="2">The sequence shown here is derived from an EMBL/GenBank/DDBJ whole genome shotgun (WGS) entry which is preliminary data.</text>
</comment>
<feature type="domain" description="Beta-lactamase-related" evidence="1">
    <location>
        <begin position="2"/>
        <end position="314"/>
    </location>
</feature>
<dbReference type="PANTHER" id="PTHR46825">
    <property type="entry name" value="D-ALANYL-D-ALANINE-CARBOXYPEPTIDASE/ENDOPEPTIDASE AMPH"/>
    <property type="match status" value="1"/>
</dbReference>
<reference evidence="2 3" key="1">
    <citation type="submission" date="2020-08" db="EMBL/GenBank/DDBJ databases">
        <title>Sequencing the genomes of 1000 actinobacteria strains.</title>
        <authorList>
            <person name="Klenk H.-P."/>
        </authorList>
    </citation>
    <scope>NUCLEOTIDE SEQUENCE [LARGE SCALE GENOMIC DNA]</scope>
    <source>
        <strain evidence="2 3">DSM 43851</strain>
    </source>
</reference>
<accession>A0A7W9KL69</accession>
<sequence>MDDLIAAAGYTADGPGVAVAVRDADGRVHRAASGLARPDAPFTTNTVSYLASVAKQMVGVCAAMLVVDGRLDVESTVRRWLPELPGWADSVRIRHLIHHTGGLPGDPELQDRVAEPRWDSPAVLRALAACPEPQFPAGRRYEYCNAGYISLVAVIERLTGTPFADLARRELFEPLGMAHTEFRADAPPADAAEGRPTVEAECPLPLSVGDGGAWSTADDMQRWNDALLPGGALNDRVKALSARPGRLDDGRPIDYAWGVLVNRRDGVLMHSHGGSWSGGWTATTVRLPERGITIAALSNDGDVSRMVDLTDRILAAVSR</sequence>
<dbReference type="EMBL" id="JACHIR010000001">
    <property type="protein sequence ID" value="MBB5894570.1"/>
    <property type="molecule type" value="Genomic_DNA"/>
</dbReference>
<keyword evidence="3" id="KW-1185">Reference proteome</keyword>
<protein>
    <submittedName>
        <fullName evidence="2">CubicO group peptidase (Beta-lactamase class C family)</fullName>
    </submittedName>
</protein>
<dbReference type="Gene3D" id="3.40.710.10">
    <property type="entry name" value="DD-peptidase/beta-lactamase superfamily"/>
    <property type="match status" value="1"/>
</dbReference>
<dbReference type="PANTHER" id="PTHR46825:SF9">
    <property type="entry name" value="BETA-LACTAMASE-RELATED DOMAIN-CONTAINING PROTEIN"/>
    <property type="match status" value="1"/>
</dbReference>
<evidence type="ECO:0000313" key="2">
    <source>
        <dbReference type="EMBL" id="MBB5894570.1"/>
    </source>
</evidence>
<name>A0A7W9KL69_9PSEU</name>
<proteinExistence type="predicted"/>
<dbReference type="Proteomes" id="UP000585638">
    <property type="component" value="Unassembled WGS sequence"/>
</dbReference>
<dbReference type="InterPro" id="IPR012338">
    <property type="entry name" value="Beta-lactam/transpept-like"/>
</dbReference>
<gene>
    <name evidence="2" type="ORF">BJ998_005766</name>
</gene>
<evidence type="ECO:0000259" key="1">
    <source>
        <dbReference type="Pfam" id="PF00144"/>
    </source>
</evidence>
<organism evidence="2 3">
    <name type="scientific">Kutzneria kofuensis</name>
    <dbReference type="NCBI Taxonomy" id="103725"/>
    <lineage>
        <taxon>Bacteria</taxon>
        <taxon>Bacillati</taxon>
        <taxon>Actinomycetota</taxon>
        <taxon>Actinomycetes</taxon>
        <taxon>Pseudonocardiales</taxon>
        <taxon>Pseudonocardiaceae</taxon>
        <taxon>Kutzneria</taxon>
    </lineage>
</organism>